<dbReference type="EMBL" id="JAFLHG010000004">
    <property type="protein sequence ID" value="MBT8797592.1"/>
    <property type="molecule type" value="Genomic_DNA"/>
</dbReference>
<comment type="caution">
    <text evidence="1">The sequence shown here is derived from an EMBL/GenBank/DDBJ whole genome shotgun (WGS) entry which is preliminary data.</text>
</comment>
<evidence type="ECO:0000313" key="1">
    <source>
        <dbReference type="EMBL" id="MBT8797592.1"/>
    </source>
</evidence>
<name>A0ABS5XSU5_9MICO</name>
<organism evidence="1 2">
    <name type="scientific">Microbacterium flavum</name>
    <dbReference type="NCBI Taxonomy" id="415216"/>
    <lineage>
        <taxon>Bacteria</taxon>
        <taxon>Bacillati</taxon>
        <taxon>Actinomycetota</taxon>
        <taxon>Actinomycetes</taxon>
        <taxon>Micrococcales</taxon>
        <taxon>Microbacteriaceae</taxon>
        <taxon>Microbacterium</taxon>
    </lineage>
</organism>
<sequence length="172" mass="17276">MNKFVKGSVAAGVATLLLLGGGGSLAYWNDQAGLTGAQIEAGTLSLTTSAGAWTHDIARWVPGDTDTYTANLDLTATGDHMKGQVTVDKSSIAFAPASVANQFTITVSPAGALPAGVTFSNGAFAFAGPVTASIPVKVMVAFAYDAAAPQNDSQAATVALADIAFEAKQLAP</sequence>
<protein>
    <submittedName>
        <fullName evidence="1">Alternate-type signal peptide domain-containing protein</fullName>
    </submittedName>
</protein>
<gene>
    <name evidence="1" type="ORF">J0P97_05850</name>
</gene>
<evidence type="ECO:0000313" key="2">
    <source>
        <dbReference type="Proteomes" id="UP000740605"/>
    </source>
</evidence>
<reference evidence="1 2" key="1">
    <citation type="submission" date="2021-03" db="EMBL/GenBank/DDBJ databases">
        <title>Microbacterium pauli sp. nov., isolated from microfiltered milk.</title>
        <authorList>
            <person name="Bellassi P."/>
            <person name="Fontana A."/>
            <person name="Callegari M.L."/>
            <person name="Lorenzo M."/>
            <person name="Cappa F."/>
        </authorList>
    </citation>
    <scope>NUCLEOTIDE SEQUENCE [LARGE SCALE GENOMIC DNA]</scope>
    <source>
        <strain evidence="1 2">DSM 18909</strain>
    </source>
</reference>
<dbReference type="NCBIfam" id="TIGR04088">
    <property type="entry name" value="cognate_SipW"/>
    <property type="match status" value="1"/>
</dbReference>
<proteinExistence type="predicted"/>
<dbReference type="InterPro" id="IPR023833">
    <property type="entry name" value="Signal_pept_SipW-depend-type"/>
</dbReference>
<accession>A0ABS5XSU5</accession>
<dbReference type="Proteomes" id="UP000740605">
    <property type="component" value="Unassembled WGS sequence"/>
</dbReference>
<dbReference type="NCBIfam" id="TIGR04089">
    <property type="entry name" value="exp_by_SipW_III"/>
    <property type="match status" value="1"/>
</dbReference>
<dbReference type="InterPro" id="IPR024006">
    <property type="entry name" value="Alt_signal_exp_actinobact"/>
</dbReference>
<dbReference type="RefSeq" id="WP_215486836.1">
    <property type="nucleotide sequence ID" value="NZ_BAAAPJ010000002.1"/>
</dbReference>
<keyword evidence="2" id="KW-1185">Reference proteome</keyword>